<evidence type="ECO:0000313" key="3">
    <source>
        <dbReference type="EMBL" id="CAK7263570.1"/>
    </source>
</evidence>
<feature type="compositionally biased region" description="Basic residues" evidence="1">
    <location>
        <begin position="430"/>
        <end position="441"/>
    </location>
</feature>
<proteinExistence type="predicted"/>
<keyword evidence="4" id="KW-1185">Reference proteome</keyword>
<feature type="compositionally biased region" description="Polar residues" evidence="1">
    <location>
        <begin position="244"/>
        <end position="273"/>
    </location>
</feature>
<feature type="compositionally biased region" description="Low complexity" evidence="1">
    <location>
        <begin position="330"/>
        <end position="339"/>
    </location>
</feature>
<feature type="compositionally biased region" description="Polar residues" evidence="1">
    <location>
        <begin position="378"/>
        <end position="392"/>
    </location>
</feature>
<feature type="region of interest" description="Disordered" evidence="1">
    <location>
        <begin position="167"/>
        <end position="213"/>
    </location>
</feature>
<evidence type="ECO:0000256" key="2">
    <source>
        <dbReference type="SAM" id="Phobius"/>
    </source>
</evidence>
<reference evidence="3 4" key="1">
    <citation type="submission" date="2024-01" db="EMBL/GenBank/DDBJ databases">
        <authorList>
            <person name="Allen C."/>
            <person name="Tagirdzhanova G."/>
        </authorList>
    </citation>
    <scope>NUCLEOTIDE SEQUENCE [LARGE SCALE GENOMIC DNA]</scope>
    <source>
        <strain evidence="3 4">CBS 573.63</strain>
    </source>
</reference>
<organism evidence="3 4">
    <name type="scientific">Sporothrix epigloea</name>
    <dbReference type="NCBI Taxonomy" id="1892477"/>
    <lineage>
        <taxon>Eukaryota</taxon>
        <taxon>Fungi</taxon>
        <taxon>Dikarya</taxon>
        <taxon>Ascomycota</taxon>
        <taxon>Pezizomycotina</taxon>
        <taxon>Sordariomycetes</taxon>
        <taxon>Sordariomycetidae</taxon>
        <taxon>Ophiostomatales</taxon>
        <taxon>Ophiostomataceae</taxon>
        <taxon>Sporothrix</taxon>
    </lineage>
</organism>
<feature type="compositionally biased region" description="Basic and acidic residues" evidence="1">
    <location>
        <begin position="178"/>
        <end position="196"/>
    </location>
</feature>
<name>A0ABP0D5S1_9PEZI</name>
<feature type="compositionally biased region" description="Polar residues" evidence="1">
    <location>
        <begin position="113"/>
        <end position="123"/>
    </location>
</feature>
<evidence type="ECO:0008006" key="5">
    <source>
        <dbReference type="Google" id="ProtNLM"/>
    </source>
</evidence>
<feature type="compositionally biased region" description="Basic and acidic residues" evidence="1">
    <location>
        <begin position="368"/>
        <end position="377"/>
    </location>
</feature>
<comment type="caution">
    <text evidence="3">The sequence shown here is derived from an EMBL/GenBank/DDBJ whole genome shotgun (WGS) entry which is preliminary data.</text>
</comment>
<feature type="region of interest" description="Disordered" evidence="1">
    <location>
        <begin position="111"/>
        <end position="135"/>
    </location>
</feature>
<feature type="compositionally biased region" description="Basic and acidic residues" evidence="1">
    <location>
        <begin position="302"/>
        <end position="328"/>
    </location>
</feature>
<dbReference type="Proteomes" id="UP001642501">
    <property type="component" value="Unassembled WGS sequence"/>
</dbReference>
<evidence type="ECO:0000313" key="4">
    <source>
        <dbReference type="Proteomes" id="UP001642501"/>
    </source>
</evidence>
<protein>
    <recommendedName>
        <fullName evidence="5">Endosomal spry domain-containing protein</fullName>
    </recommendedName>
</protein>
<sequence length="441" mass="48852">MAPTLLHHLVSRLSVRKVDSPTGIFDHGPLAALAILLARDQAPTTPSSHTGVTPPTSINNTGVFILFGILGAVICVTMIWFFFWAKNGGFHFNDNDWDDYKTTVLRRRGPNGTILSNATPSTNLGGGSIYKDVDDNSTEDTRTVITGVSGVSDSTYMTGITGGVSDFLGREKRRKKREQRDREKERRREEASEEKYRKKKDGKSRSSRKVNEDGIMIDEMAEANAQAQLRDYRHEKAARVGGINKTSDSSTWDGSNPSHSSVGNESTVTSELMTNREHTPTNTPKKINKGGIRKVYSTADRNAAREQERARSEAREAREARRLQDRSRASHSYSAAAASTGGRRDFSWQYGEDVSTPLRQIEEGGSSRADDDGRSHDPNTYTDSGMTESDLGTKSYRHHIPGISAPSAYEGSASVITESTDFAYAEDKRKQRQQRSSGYRR</sequence>
<feature type="region of interest" description="Disordered" evidence="1">
    <location>
        <begin position="236"/>
        <end position="441"/>
    </location>
</feature>
<feature type="transmembrane region" description="Helical" evidence="2">
    <location>
        <begin position="63"/>
        <end position="83"/>
    </location>
</feature>
<keyword evidence="2" id="KW-0812">Transmembrane</keyword>
<keyword evidence="2" id="KW-0472">Membrane</keyword>
<dbReference type="EMBL" id="CAWUOM010000005">
    <property type="protein sequence ID" value="CAK7263570.1"/>
    <property type="molecule type" value="Genomic_DNA"/>
</dbReference>
<keyword evidence="2" id="KW-1133">Transmembrane helix</keyword>
<accession>A0ABP0D5S1</accession>
<feature type="compositionally biased region" description="Basic residues" evidence="1">
    <location>
        <begin position="197"/>
        <end position="208"/>
    </location>
</feature>
<evidence type="ECO:0000256" key="1">
    <source>
        <dbReference type="SAM" id="MobiDB-lite"/>
    </source>
</evidence>
<gene>
    <name evidence="3" type="ORF">SEPCBS57363_000626</name>
</gene>